<accession>A0A225VDW7</accession>
<evidence type="ECO:0000256" key="1">
    <source>
        <dbReference type="SAM" id="MobiDB-lite"/>
    </source>
</evidence>
<feature type="region of interest" description="Disordered" evidence="1">
    <location>
        <begin position="1"/>
        <end position="29"/>
    </location>
</feature>
<evidence type="ECO:0000313" key="2">
    <source>
        <dbReference type="EMBL" id="OWZ03846.1"/>
    </source>
</evidence>
<name>A0A225VDW7_9STRA</name>
<protein>
    <submittedName>
        <fullName evidence="2">Uncharacterized protein</fullName>
    </submittedName>
</protein>
<dbReference type="AlphaFoldDB" id="A0A225VDW7"/>
<comment type="caution">
    <text evidence="2">The sequence shown here is derived from an EMBL/GenBank/DDBJ whole genome shotgun (WGS) entry which is preliminary data.</text>
</comment>
<gene>
    <name evidence="2" type="ORF">PHMEG_00024358</name>
</gene>
<keyword evidence="3" id="KW-1185">Reference proteome</keyword>
<sequence length="154" mass="16393">MAGRSSVFATAPSVGDSAPPPRTPVPALDSETRGVSVGCQIAPLGLAICVGALAKKSVFENSLYQLAKQGVRTVLHPPSRMDSACNRSQDSALTLSEVLAADVVPHRLPTHDSEELIDLRNEVSALQVRYEDAERGLATEVQLRTKAESDCVQE</sequence>
<dbReference type="EMBL" id="NBNE01005293">
    <property type="protein sequence ID" value="OWZ03846.1"/>
    <property type="molecule type" value="Genomic_DNA"/>
</dbReference>
<reference evidence="3" key="1">
    <citation type="submission" date="2017-03" db="EMBL/GenBank/DDBJ databases">
        <title>Phytopthora megakarya and P. palmivora, two closely related causual agents of cacao black pod achieved similar genome size and gene model numbers by different mechanisms.</title>
        <authorList>
            <person name="Ali S."/>
            <person name="Shao J."/>
            <person name="Larry D.J."/>
            <person name="Kronmiller B."/>
            <person name="Shen D."/>
            <person name="Strem M.D."/>
            <person name="Melnick R.L."/>
            <person name="Guiltinan M.J."/>
            <person name="Tyler B.M."/>
            <person name="Meinhardt L.W."/>
            <person name="Bailey B.A."/>
        </authorList>
    </citation>
    <scope>NUCLEOTIDE SEQUENCE [LARGE SCALE GENOMIC DNA]</scope>
    <source>
        <strain evidence="3">zdho120</strain>
    </source>
</reference>
<proteinExistence type="predicted"/>
<organism evidence="2 3">
    <name type="scientific">Phytophthora megakarya</name>
    <dbReference type="NCBI Taxonomy" id="4795"/>
    <lineage>
        <taxon>Eukaryota</taxon>
        <taxon>Sar</taxon>
        <taxon>Stramenopiles</taxon>
        <taxon>Oomycota</taxon>
        <taxon>Peronosporomycetes</taxon>
        <taxon>Peronosporales</taxon>
        <taxon>Peronosporaceae</taxon>
        <taxon>Phytophthora</taxon>
    </lineage>
</organism>
<dbReference type="Proteomes" id="UP000198211">
    <property type="component" value="Unassembled WGS sequence"/>
</dbReference>
<dbReference type="OrthoDB" id="140205at2759"/>
<evidence type="ECO:0000313" key="3">
    <source>
        <dbReference type="Proteomes" id="UP000198211"/>
    </source>
</evidence>